<dbReference type="EMBL" id="WNDV01000018">
    <property type="protein sequence ID" value="KAF1035057.1"/>
    <property type="molecule type" value="Genomic_DNA"/>
</dbReference>
<dbReference type="Proteomes" id="UP000467522">
    <property type="component" value="Unassembled WGS sequence"/>
</dbReference>
<evidence type="ECO:0000313" key="1">
    <source>
        <dbReference type="EMBL" id="KAF1035057.1"/>
    </source>
</evidence>
<comment type="caution">
    <text evidence="1">The sequence shown here is derived from an EMBL/GenBank/DDBJ whole genome shotgun (WGS) entry which is preliminary data.</text>
</comment>
<dbReference type="AlphaFoldDB" id="A0A833PNN9"/>
<reference evidence="2" key="1">
    <citation type="journal article" date="2020" name="MBio">
        <title>Horizontal gene transfer to a defensive symbiont with a reduced genome amongst a multipartite beetle microbiome.</title>
        <authorList>
            <person name="Waterworth S.C."/>
            <person name="Florez L.V."/>
            <person name="Rees E.R."/>
            <person name="Hertweck C."/>
            <person name="Kaltenpoth M."/>
            <person name="Kwan J.C."/>
        </authorList>
    </citation>
    <scope>NUCLEOTIDE SEQUENCE [LARGE SCALE GENOMIC DNA]</scope>
</reference>
<accession>A0A833PNN9</accession>
<organism evidence="1 2">
    <name type="scientific">Burkholderia lata (strain ATCC 17760 / DSM 23089 / LMG 22485 / NCIMB 9086 / R18194 / 383)</name>
    <dbReference type="NCBI Taxonomy" id="482957"/>
    <lineage>
        <taxon>Bacteria</taxon>
        <taxon>Pseudomonadati</taxon>
        <taxon>Pseudomonadota</taxon>
        <taxon>Betaproteobacteria</taxon>
        <taxon>Burkholderiales</taxon>
        <taxon>Burkholderiaceae</taxon>
        <taxon>Burkholderia</taxon>
        <taxon>Burkholderia cepacia complex</taxon>
    </lineage>
</organism>
<dbReference type="RefSeq" id="WP_278648912.1">
    <property type="nucleotide sequence ID" value="NZ_WNDV01000018.1"/>
</dbReference>
<evidence type="ECO:0000313" key="2">
    <source>
        <dbReference type="Proteomes" id="UP000467522"/>
    </source>
</evidence>
<sequence length="105" mass="11442">MKTSKVTAEIEPNLILIRVMMEGAAAELPPFAPDFPRLTAAAIAALSTDRTTRLKNVVRDADIYRSFFDAMTITAGSDNLVSLRSAVEHYASRARAELDKLSASE</sequence>
<proteinExistence type="predicted"/>
<protein>
    <submittedName>
        <fullName evidence="1">Uncharacterized protein</fullName>
    </submittedName>
</protein>
<gene>
    <name evidence="1" type="ORF">GAK33_04965</name>
</gene>
<name>A0A833PNN9_BURL3</name>